<dbReference type="AlphaFoldDB" id="A0A016VD88"/>
<feature type="transmembrane region" description="Helical" evidence="1">
    <location>
        <begin position="20"/>
        <end position="40"/>
    </location>
</feature>
<protein>
    <submittedName>
        <fullName evidence="2">Uncharacterized protein</fullName>
    </submittedName>
</protein>
<name>A0A016VD88_9BILA</name>
<organism evidence="2 3">
    <name type="scientific">Ancylostoma ceylanicum</name>
    <dbReference type="NCBI Taxonomy" id="53326"/>
    <lineage>
        <taxon>Eukaryota</taxon>
        <taxon>Metazoa</taxon>
        <taxon>Ecdysozoa</taxon>
        <taxon>Nematoda</taxon>
        <taxon>Chromadorea</taxon>
        <taxon>Rhabditida</taxon>
        <taxon>Rhabditina</taxon>
        <taxon>Rhabditomorpha</taxon>
        <taxon>Strongyloidea</taxon>
        <taxon>Ancylostomatidae</taxon>
        <taxon>Ancylostomatinae</taxon>
        <taxon>Ancylostoma</taxon>
    </lineage>
</organism>
<keyword evidence="3" id="KW-1185">Reference proteome</keyword>
<dbReference type="OrthoDB" id="5873354at2759"/>
<proteinExistence type="predicted"/>
<dbReference type="Proteomes" id="UP000024635">
    <property type="component" value="Unassembled WGS sequence"/>
</dbReference>
<comment type="caution">
    <text evidence="2">The sequence shown here is derived from an EMBL/GenBank/DDBJ whole genome shotgun (WGS) entry which is preliminary data.</text>
</comment>
<keyword evidence="1" id="KW-0812">Transmembrane</keyword>
<evidence type="ECO:0000313" key="3">
    <source>
        <dbReference type="Proteomes" id="UP000024635"/>
    </source>
</evidence>
<keyword evidence="1" id="KW-0472">Membrane</keyword>
<dbReference type="EMBL" id="JARK01001348">
    <property type="protein sequence ID" value="EYC25007.1"/>
    <property type="molecule type" value="Genomic_DNA"/>
</dbReference>
<sequence length="101" mass="11454">MLLLCQSGSLDLTSPTTLGFLSVLALAAYTITVITRYCGYLKQLRYSKRRTGFNVDVFKERVFGTPPLKEFNRMEFARSADLSDSHIDDIFGDYEPNVALY</sequence>
<reference evidence="3" key="1">
    <citation type="journal article" date="2015" name="Nat. Genet.">
        <title>The genome and transcriptome of the zoonotic hookworm Ancylostoma ceylanicum identify infection-specific gene families.</title>
        <authorList>
            <person name="Schwarz E.M."/>
            <person name="Hu Y."/>
            <person name="Antoshechkin I."/>
            <person name="Miller M.M."/>
            <person name="Sternberg P.W."/>
            <person name="Aroian R.V."/>
        </authorList>
    </citation>
    <scope>NUCLEOTIDE SEQUENCE</scope>
    <source>
        <strain evidence="3">HY135</strain>
    </source>
</reference>
<gene>
    <name evidence="2" type="primary">Acey_s0012.g1637</name>
    <name evidence="2" type="ORF">Y032_0012g1637</name>
</gene>
<evidence type="ECO:0000256" key="1">
    <source>
        <dbReference type="SAM" id="Phobius"/>
    </source>
</evidence>
<accession>A0A016VD88</accession>
<evidence type="ECO:0000313" key="2">
    <source>
        <dbReference type="EMBL" id="EYC25007.1"/>
    </source>
</evidence>
<keyword evidence="1" id="KW-1133">Transmembrane helix</keyword>